<gene>
    <name evidence="1" type="primary">Mo02106</name>
    <name evidence="1" type="ORF">E5Q_02106</name>
</gene>
<accession>G7DXZ2</accession>
<reference evidence="1 2" key="1">
    <citation type="journal article" date="2011" name="J. Gen. Appl. Microbiol.">
        <title>Draft genome sequencing of the enigmatic basidiomycete Mixia osmundae.</title>
        <authorList>
            <person name="Nishida H."/>
            <person name="Nagatsuka Y."/>
            <person name="Sugiyama J."/>
        </authorList>
    </citation>
    <scope>NUCLEOTIDE SEQUENCE [LARGE SCALE GENOMIC DNA]</scope>
    <source>
        <strain evidence="2">CBS 9802 / IAM 14324 / JCM 22182 / KY 12970</strain>
    </source>
</reference>
<reference evidence="1 2" key="2">
    <citation type="journal article" date="2012" name="Open Biol.">
        <title>Characteristics of nucleosomes and linker DNA regions on the genome of the basidiomycete Mixia osmundae revealed by mono- and dinucleosome mapping.</title>
        <authorList>
            <person name="Nishida H."/>
            <person name="Kondo S."/>
            <person name="Matsumoto T."/>
            <person name="Suzuki Y."/>
            <person name="Yoshikawa H."/>
            <person name="Taylor T.D."/>
            <person name="Sugiyama J."/>
        </authorList>
    </citation>
    <scope>NUCLEOTIDE SEQUENCE [LARGE SCALE GENOMIC DNA]</scope>
    <source>
        <strain evidence="2">CBS 9802 / IAM 14324 / JCM 22182 / KY 12970</strain>
    </source>
</reference>
<evidence type="ECO:0000313" key="1">
    <source>
        <dbReference type="EMBL" id="GAA95452.1"/>
    </source>
</evidence>
<evidence type="ECO:0000313" key="2">
    <source>
        <dbReference type="Proteomes" id="UP000009131"/>
    </source>
</evidence>
<dbReference type="Proteomes" id="UP000009131">
    <property type="component" value="Unassembled WGS sequence"/>
</dbReference>
<dbReference type="InParanoid" id="G7DXZ2"/>
<name>G7DXZ2_MIXOS</name>
<comment type="caution">
    <text evidence="1">The sequence shown here is derived from an EMBL/GenBank/DDBJ whole genome shotgun (WGS) entry which is preliminary data.</text>
</comment>
<dbReference type="EMBL" id="BABT02000062">
    <property type="protein sequence ID" value="GAA95452.1"/>
    <property type="molecule type" value="Genomic_DNA"/>
</dbReference>
<sequence length="70" mass="7767">MTGSTLQTVGQRTRSLLSTGLDSSNGVFRTTKLANACSEANGALHRRRRYYAVCHRRPANKHAQIAYICE</sequence>
<dbReference type="AlphaFoldDB" id="G7DXZ2"/>
<organism evidence="1 2">
    <name type="scientific">Mixia osmundae (strain CBS 9802 / IAM 14324 / JCM 22182 / KY 12970)</name>
    <dbReference type="NCBI Taxonomy" id="764103"/>
    <lineage>
        <taxon>Eukaryota</taxon>
        <taxon>Fungi</taxon>
        <taxon>Dikarya</taxon>
        <taxon>Basidiomycota</taxon>
        <taxon>Pucciniomycotina</taxon>
        <taxon>Mixiomycetes</taxon>
        <taxon>Mixiales</taxon>
        <taxon>Mixiaceae</taxon>
        <taxon>Mixia</taxon>
    </lineage>
</organism>
<dbReference type="HOGENOM" id="CLU_2758339_0_0_1"/>
<proteinExistence type="predicted"/>
<protein>
    <submittedName>
        <fullName evidence="1">Uncharacterized protein</fullName>
    </submittedName>
</protein>
<dbReference type="RefSeq" id="XP_014569967.1">
    <property type="nucleotide sequence ID" value="XM_014714481.1"/>
</dbReference>
<keyword evidence="2" id="KW-1185">Reference proteome</keyword>